<sequence length="65" mass="7577">MWKKGERQFSLLHREILAPTQSGMMRFSEQNMGDALLMFPSEVLQAFLDVYVVEEQWECHFGPGV</sequence>
<proteinExistence type="predicted"/>
<evidence type="ECO:0000313" key="2">
    <source>
        <dbReference type="Proteomes" id="UP000215914"/>
    </source>
</evidence>
<accession>A0A251UAV0</accession>
<evidence type="ECO:0000313" key="1">
    <source>
        <dbReference type="EMBL" id="OTG20199.1"/>
    </source>
</evidence>
<dbReference type="InParanoid" id="A0A251UAV0"/>
<dbReference type="AlphaFoldDB" id="A0A251UAV0"/>
<protein>
    <submittedName>
        <fullName evidence="1">Uncharacterized protein</fullName>
    </submittedName>
</protein>
<organism evidence="1 2">
    <name type="scientific">Helianthus annuus</name>
    <name type="common">Common sunflower</name>
    <dbReference type="NCBI Taxonomy" id="4232"/>
    <lineage>
        <taxon>Eukaryota</taxon>
        <taxon>Viridiplantae</taxon>
        <taxon>Streptophyta</taxon>
        <taxon>Embryophyta</taxon>
        <taxon>Tracheophyta</taxon>
        <taxon>Spermatophyta</taxon>
        <taxon>Magnoliopsida</taxon>
        <taxon>eudicotyledons</taxon>
        <taxon>Gunneridae</taxon>
        <taxon>Pentapetalae</taxon>
        <taxon>asterids</taxon>
        <taxon>campanulids</taxon>
        <taxon>Asterales</taxon>
        <taxon>Asteraceae</taxon>
        <taxon>Asteroideae</taxon>
        <taxon>Heliantheae alliance</taxon>
        <taxon>Heliantheae</taxon>
        <taxon>Helianthus</taxon>
    </lineage>
</organism>
<dbReference type="EMBL" id="CM007896">
    <property type="protein sequence ID" value="OTG20199.1"/>
    <property type="molecule type" value="Genomic_DNA"/>
</dbReference>
<reference evidence="2" key="1">
    <citation type="journal article" date="2017" name="Nature">
        <title>The sunflower genome provides insights into oil metabolism, flowering and Asterid evolution.</title>
        <authorList>
            <person name="Badouin H."/>
            <person name="Gouzy J."/>
            <person name="Grassa C.J."/>
            <person name="Murat F."/>
            <person name="Staton S.E."/>
            <person name="Cottret L."/>
            <person name="Lelandais-Briere C."/>
            <person name="Owens G.L."/>
            <person name="Carrere S."/>
            <person name="Mayjonade B."/>
            <person name="Legrand L."/>
            <person name="Gill N."/>
            <person name="Kane N.C."/>
            <person name="Bowers J.E."/>
            <person name="Hubner S."/>
            <person name="Bellec A."/>
            <person name="Berard A."/>
            <person name="Berges H."/>
            <person name="Blanchet N."/>
            <person name="Boniface M.C."/>
            <person name="Brunel D."/>
            <person name="Catrice O."/>
            <person name="Chaidir N."/>
            <person name="Claudel C."/>
            <person name="Donnadieu C."/>
            <person name="Faraut T."/>
            <person name="Fievet G."/>
            <person name="Helmstetter N."/>
            <person name="King M."/>
            <person name="Knapp S.J."/>
            <person name="Lai Z."/>
            <person name="Le Paslier M.C."/>
            <person name="Lippi Y."/>
            <person name="Lorenzon L."/>
            <person name="Mandel J.R."/>
            <person name="Marage G."/>
            <person name="Marchand G."/>
            <person name="Marquand E."/>
            <person name="Bret-Mestries E."/>
            <person name="Morien E."/>
            <person name="Nambeesan S."/>
            <person name="Nguyen T."/>
            <person name="Pegot-Espagnet P."/>
            <person name="Pouilly N."/>
            <person name="Raftis F."/>
            <person name="Sallet E."/>
            <person name="Schiex T."/>
            <person name="Thomas J."/>
            <person name="Vandecasteele C."/>
            <person name="Vares D."/>
            <person name="Vear F."/>
            <person name="Vautrin S."/>
            <person name="Crespi M."/>
            <person name="Mangin B."/>
            <person name="Burke J.M."/>
            <person name="Salse J."/>
            <person name="Munos S."/>
            <person name="Vincourt P."/>
            <person name="Rieseberg L.H."/>
            <person name="Langlade N.B."/>
        </authorList>
    </citation>
    <scope>NUCLEOTIDE SEQUENCE [LARGE SCALE GENOMIC DNA]</scope>
    <source>
        <strain evidence="2">cv. SF193</strain>
    </source>
</reference>
<dbReference type="Proteomes" id="UP000215914">
    <property type="component" value="Chromosome 7"/>
</dbReference>
<gene>
    <name evidence="1" type="ORF">HannXRQ_Chr07g0190401</name>
</gene>
<name>A0A251UAV0_HELAN</name>
<keyword evidence="2" id="KW-1185">Reference proteome</keyword>